<dbReference type="InterPro" id="IPR042538">
    <property type="entry name" value="Nucleoporin_Nup155_C_3"/>
</dbReference>
<evidence type="ECO:0000313" key="8">
    <source>
        <dbReference type="EMBL" id="KZT44536.1"/>
    </source>
</evidence>
<dbReference type="Gene3D" id="1.20.58.1780">
    <property type="match status" value="1"/>
</dbReference>
<evidence type="ECO:0000256" key="4">
    <source>
        <dbReference type="ARBA" id="ARBA00023242"/>
    </source>
</evidence>
<feature type="domain" description="Nucleoporin Nup133/Nup155-like N-terminal" evidence="7">
    <location>
        <begin position="83"/>
        <end position="548"/>
    </location>
</feature>
<evidence type="ECO:0000313" key="9">
    <source>
        <dbReference type="Proteomes" id="UP000076798"/>
    </source>
</evidence>
<dbReference type="InterPro" id="IPR042537">
    <property type="entry name" value="Nucleoporin_Nup155_C_2"/>
</dbReference>
<dbReference type="InterPro" id="IPR014908">
    <property type="entry name" value="Nucleoporin_Nup133/Nup155_N"/>
</dbReference>
<comment type="subcellular location">
    <subcellularLocation>
        <location evidence="1">Nucleus</location>
    </subcellularLocation>
</comment>
<dbReference type="FunFam" id="1.25.40.440:FF:000001">
    <property type="entry name" value="Nuclear pore complex subunit"/>
    <property type="match status" value="1"/>
</dbReference>
<comment type="similarity">
    <text evidence="2">Belongs to the non-repetitive/WGA-negative nucleoporin family.</text>
</comment>
<name>A0A166JAD8_9AGAM</name>
<keyword evidence="3" id="KW-0813">Transport</keyword>
<dbReference type="PANTHER" id="PTHR10350">
    <property type="entry name" value="NUCLEAR PORE COMPLEX PROTEIN NUP155"/>
    <property type="match status" value="1"/>
</dbReference>
<dbReference type="InterPro" id="IPR007187">
    <property type="entry name" value="Nucleoporin_Nup133/Nup155_C"/>
</dbReference>
<dbReference type="InterPro" id="IPR042533">
    <property type="entry name" value="Nucleoporin_Nup155_C_1"/>
</dbReference>
<dbReference type="GO" id="GO:0036228">
    <property type="term" value="P:protein localization to nuclear inner membrane"/>
    <property type="evidence" value="ECO:0007669"/>
    <property type="project" value="TreeGrafter"/>
</dbReference>
<dbReference type="Gene3D" id="1.20.120.1880">
    <property type="entry name" value="Nucleoporin, helical C-terminal domain"/>
    <property type="match status" value="1"/>
</dbReference>
<evidence type="ECO:0000256" key="2">
    <source>
        <dbReference type="ARBA" id="ARBA00007373"/>
    </source>
</evidence>
<feature type="domain" description="Nucleoporin Nup133/Nup155-like C-terminal" evidence="6">
    <location>
        <begin position="649"/>
        <end position="1316"/>
    </location>
</feature>
<sequence>MANNPSFGASASLNTQQPASAARSSNIDLASLEHASKTIQDQFVQDSRLVPDLNELLPGGISPPPSYVPQHETPWQLYHAKTEIKIPTPLFSHFQNTTTQSDLGLFVEIGRAWITIDNKLFLWDYVEGNEIDSFTEQSEVITSVTLLKPKSGIFVDEINYLLVVCTRTSVLLIGVSATNVPSSSRRARKTLKLYATDMMVSTKLVSMSGAVGTSTGRIFMAGADGFLYELEYSSSESWFSAKVALKNHSISYGASLLPSFLSGASEATIKSIVVDDSRNCLYTLSNTNAITVMSLGSNGLDPHLTQKFILRDVCHQAQSISPGNTLLEPRAFDIVSLHVVSPSESKGDCHLIAVTSKSARIYLSHRGGTGFNYPSFAGSKTSGPTGLRVIYVRGPPTSLAHPSGRPEGVVHPGLGPQPDPPRAFVISSVGAAYYASGLLLASQQVTEPDGSLRSIILCTFPDLATTASLKIAAPQYPNYPSYSLSYQRPALTENLELHEVDGHTLIIAELPSPSLSSGNQASSPVAFNELVTQFSSSPREFLLLSNFSLTPVIKLRPVDVLNNLILQDSRHELELYYNNYGRDQTCAMLFAILARNSFLQTDSSVGDSGAAAPRLGGRIDARVNARQILLSIGGKPTLSTVRIGHIDFSGKLQGLTLYFGRLIRSIWNTNIVTAKFALNVPDSELVTLHSDLQSLRELCETDPFLFQVPPGEHRSAGAQDEAWKAELSASASLISLIAQTVEALSFVLLLHDYNLSELVQRRVVLLTSANLDPADQQRLIALTYSQLISTNQGREIAGVMVNSVINQQISLQINVDTISEVLQQRCGSFCSTDDVMLYKAEENVRKAGETRNAVERNKILLESLRLFSKGSRHLTSEKLEDVALEYRRLHYAKGAIELPLRCAQDWDNDNSGFDHWQAGCPPNDPRTEAYQSRIRCYDLVLDTLQTFDTAAAQAKGSSGLDIVVDDSEAISQAAYRSAIGSQDPVFHSHLYDWLIKRGSADELLESNSPFLESYLQREPLTLQKAELLWQYYVKMGQFLRSAEILVSLSESSRFSLSLDQRIEYLTLAVSNAKSHSASDGGRQETAISLLTEYEEKLEVARAQLQIFHTILREFPEPSEWERQKLQELGSALIPISSLYEDYADALNLPEMKLLLLHVSDHQDQHLVTSIWRFLFDRFSTAESLEDELNATANLVITQGRQLYPSESAFPTEYIMKTLEDMTMRNRDHIPVGWGPRVLTQAGVPHHVVFNLLSRMYDSQVPPYNVQTNVQALSADLAVVLSDWVNSVTRDRTRAARAEFPADKIDRAIDVFLRELAPDRGDTRKLYEEVKLKIRREF</sequence>
<dbReference type="OrthoDB" id="338970at2759"/>
<gene>
    <name evidence="8" type="ORF">SISSUDRAFT_1012756</name>
</gene>
<proteinExistence type="inferred from homology"/>
<dbReference type="Gene3D" id="1.25.40.440">
    <property type="entry name" value="Nucleoporin, helical domain, central subdomain"/>
    <property type="match status" value="1"/>
</dbReference>
<dbReference type="GO" id="GO:0017056">
    <property type="term" value="F:structural constituent of nuclear pore"/>
    <property type="evidence" value="ECO:0007669"/>
    <property type="project" value="InterPro"/>
</dbReference>
<dbReference type="Proteomes" id="UP000076798">
    <property type="component" value="Unassembled WGS sequence"/>
</dbReference>
<organism evidence="8 9">
    <name type="scientific">Sistotremastrum suecicum HHB10207 ss-3</name>
    <dbReference type="NCBI Taxonomy" id="1314776"/>
    <lineage>
        <taxon>Eukaryota</taxon>
        <taxon>Fungi</taxon>
        <taxon>Dikarya</taxon>
        <taxon>Basidiomycota</taxon>
        <taxon>Agaricomycotina</taxon>
        <taxon>Agaricomycetes</taxon>
        <taxon>Sistotremastrales</taxon>
        <taxon>Sistotremastraceae</taxon>
        <taxon>Sistotremastrum</taxon>
    </lineage>
</organism>
<dbReference type="STRING" id="1314776.A0A166JAD8"/>
<dbReference type="EMBL" id="KV428004">
    <property type="protein sequence ID" value="KZT44536.1"/>
    <property type="molecule type" value="Genomic_DNA"/>
</dbReference>
<keyword evidence="9" id="KW-1185">Reference proteome</keyword>
<evidence type="ECO:0000256" key="5">
    <source>
        <dbReference type="SAM" id="MobiDB-lite"/>
    </source>
</evidence>
<evidence type="ECO:0000259" key="6">
    <source>
        <dbReference type="Pfam" id="PF03177"/>
    </source>
</evidence>
<dbReference type="PANTHER" id="PTHR10350:SF6">
    <property type="entry name" value="NUCLEAR PORE COMPLEX PROTEIN NUP155"/>
    <property type="match status" value="1"/>
</dbReference>
<reference evidence="8 9" key="1">
    <citation type="journal article" date="2016" name="Mol. Biol. Evol.">
        <title>Comparative Genomics of Early-Diverging Mushroom-Forming Fungi Provides Insights into the Origins of Lignocellulose Decay Capabilities.</title>
        <authorList>
            <person name="Nagy L.G."/>
            <person name="Riley R."/>
            <person name="Tritt A."/>
            <person name="Adam C."/>
            <person name="Daum C."/>
            <person name="Floudas D."/>
            <person name="Sun H."/>
            <person name="Yadav J.S."/>
            <person name="Pangilinan J."/>
            <person name="Larsson K.H."/>
            <person name="Matsuura K."/>
            <person name="Barry K."/>
            <person name="Labutti K."/>
            <person name="Kuo R."/>
            <person name="Ohm R.A."/>
            <person name="Bhattacharya S.S."/>
            <person name="Shirouzu T."/>
            <person name="Yoshinaga Y."/>
            <person name="Martin F.M."/>
            <person name="Grigoriev I.V."/>
            <person name="Hibbett D.S."/>
        </authorList>
    </citation>
    <scope>NUCLEOTIDE SEQUENCE [LARGE SCALE GENOMIC DNA]</scope>
    <source>
        <strain evidence="8 9">HHB10207 ss-3</strain>
    </source>
</reference>
<protein>
    <submittedName>
        <fullName evidence="8">Nucleoporin-domain-containing protein</fullName>
    </submittedName>
</protein>
<feature type="region of interest" description="Disordered" evidence="5">
    <location>
        <begin position="1"/>
        <end position="25"/>
    </location>
</feature>
<dbReference type="GO" id="GO:0006606">
    <property type="term" value="P:protein import into nucleus"/>
    <property type="evidence" value="ECO:0007669"/>
    <property type="project" value="TreeGrafter"/>
</dbReference>
<dbReference type="Gene3D" id="1.25.40.450">
    <property type="entry name" value="Nucleoporin, helical domain, N-terminal subdomain"/>
    <property type="match status" value="1"/>
</dbReference>
<dbReference type="Pfam" id="PF03177">
    <property type="entry name" value="Nucleoporin_C"/>
    <property type="match status" value="1"/>
</dbReference>
<accession>A0A166JAD8</accession>
<dbReference type="Pfam" id="PF08801">
    <property type="entry name" value="Nucleoporin_N"/>
    <property type="match status" value="1"/>
</dbReference>
<dbReference type="InterPro" id="IPR004870">
    <property type="entry name" value="Nucleoporin_Nup155"/>
</dbReference>
<keyword evidence="4" id="KW-0539">Nucleus</keyword>
<evidence type="ECO:0000259" key="7">
    <source>
        <dbReference type="Pfam" id="PF08801"/>
    </source>
</evidence>
<dbReference type="GO" id="GO:0000972">
    <property type="term" value="P:transcription-dependent tethering of RNA polymerase II gene DNA at nuclear periphery"/>
    <property type="evidence" value="ECO:0007669"/>
    <property type="project" value="TreeGrafter"/>
</dbReference>
<dbReference type="GO" id="GO:0044611">
    <property type="term" value="C:nuclear pore inner ring"/>
    <property type="evidence" value="ECO:0007669"/>
    <property type="project" value="TreeGrafter"/>
</dbReference>
<dbReference type="GO" id="GO:0006405">
    <property type="term" value="P:RNA export from nucleus"/>
    <property type="evidence" value="ECO:0007669"/>
    <property type="project" value="TreeGrafter"/>
</dbReference>
<evidence type="ECO:0000256" key="3">
    <source>
        <dbReference type="ARBA" id="ARBA00022448"/>
    </source>
</evidence>
<evidence type="ECO:0000256" key="1">
    <source>
        <dbReference type="ARBA" id="ARBA00004123"/>
    </source>
</evidence>